<accession>A0A1M7SAE2</accession>
<evidence type="ECO:0000256" key="1">
    <source>
        <dbReference type="SAM" id="Phobius"/>
    </source>
</evidence>
<proteinExistence type="predicted"/>
<keyword evidence="1" id="KW-1133">Transmembrane helix</keyword>
<keyword evidence="1" id="KW-0472">Membrane</keyword>
<evidence type="ECO:0000313" key="3">
    <source>
        <dbReference type="EMBL" id="SHN55461.1"/>
    </source>
</evidence>
<evidence type="ECO:0000256" key="2">
    <source>
        <dbReference type="SAM" id="SignalP"/>
    </source>
</evidence>
<sequence>MFERIGGAAVAAAVIAAPAAAMTLDFDTMNGGTPVVSGVPALNGDEFTNHGVRLSVAPNRSGSTLGLFDSNCGPDFGTTCTGGDSDLATGPTFGTAPQGRVLIINWGGANLNDDPKGGEITFDFLDPGGVSFSALTLLDIDEADPLSTSDIQFRFDYADGTSSGFWSVADLGAAGALSVTNLSSKGLTGNNSLWRYAFVGGGPLPVGADGSVASVSAFALRYDNISGAVASIEYDRPTTSAVPAPGALGLMALALGGLGLARGARRRARG</sequence>
<feature type="chain" id="PRO_5009929119" evidence="2">
    <location>
        <begin position="22"/>
        <end position="270"/>
    </location>
</feature>
<reference evidence="3 4" key="1">
    <citation type="submission" date="2016-12" db="EMBL/GenBank/DDBJ databases">
        <authorList>
            <person name="Song W.-J."/>
            <person name="Kurnit D.M."/>
        </authorList>
    </citation>
    <scope>NUCLEOTIDE SEQUENCE [LARGE SCALE GENOMIC DNA]</scope>
    <source>
        <strain evidence="3 4">CGMCC 1.10808</strain>
    </source>
</reference>
<keyword evidence="2" id="KW-0732">Signal</keyword>
<organism evidence="3 4">
    <name type="scientific">Oceanicella actignis</name>
    <dbReference type="NCBI Taxonomy" id="1189325"/>
    <lineage>
        <taxon>Bacteria</taxon>
        <taxon>Pseudomonadati</taxon>
        <taxon>Pseudomonadota</taxon>
        <taxon>Alphaproteobacteria</taxon>
        <taxon>Rhodobacterales</taxon>
        <taxon>Paracoccaceae</taxon>
        <taxon>Oceanicella</taxon>
    </lineage>
</organism>
<dbReference type="Proteomes" id="UP000184066">
    <property type="component" value="Unassembled WGS sequence"/>
</dbReference>
<feature type="transmembrane region" description="Helical" evidence="1">
    <location>
        <begin position="242"/>
        <end position="261"/>
    </location>
</feature>
<dbReference type="AlphaFoldDB" id="A0A1M7SAE2"/>
<dbReference type="OrthoDB" id="571040at2"/>
<gene>
    <name evidence="3" type="ORF">SAMN05216200_102130</name>
</gene>
<dbReference type="RefSeq" id="WP_072746221.1">
    <property type="nucleotide sequence ID" value="NZ_FOHL01000003.1"/>
</dbReference>
<dbReference type="EMBL" id="FRDL01000002">
    <property type="protein sequence ID" value="SHN55461.1"/>
    <property type="molecule type" value="Genomic_DNA"/>
</dbReference>
<name>A0A1M7SAE2_9RHOB</name>
<keyword evidence="4" id="KW-1185">Reference proteome</keyword>
<feature type="signal peptide" evidence="2">
    <location>
        <begin position="1"/>
        <end position="21"/>
    </location>
</feature>
<evidence type="ECO:0000313" key="4">
    <source>
        <dbReference type="Proteomes" id="UP000184066"/>
    </source>
</evidence>
<protein>
    <submittedName>
        <fullName evidence="3">PEP-CTERM protein-sorting domain-containing protein</fullName>
    </submittedName>
</protein>
<keyword evidence="1" id="KW-0812">Transmembrane</keyword>